<dbReference type="AlphaFoldDB" id="A0A0C3JPP7"/>
<proteinExistence type="predicted"/>
<feature type="region of interest" description="Disordered" evidence="1">
    <location>
        <begin position="82"/>
        <end position="107"/>
    </location>
</feature>
<protein>
    <submittedName>
        <fullName evidence="2">Uncharacterized protein</fullName>
    </submittedName>
</protein>
<dbReference type="HOGENOM" id="CLU_2211064_0_0_1"/>
<evidence type="ECO:0000256" key="1">
    <source>
        <dbReference type="SAM" id="MobiDB-lite"/>
    </source>
</evidence>
<name>A0A0C3JPP7_PISTI</name>
<dbReference type="EMBL" id="KN831950">
    <property type="protein sequence ID" value="KIO11173.1"/>
    <property type="molecule type" value="Genomic_DNA"/>
</dbReference>
<reference evidence="2 3" key="1">
    <citation type="submission" date="2014-04" db="EMBL/GenBank/DDBJ databases">
        <authorList>
            <consortium name="DOE Joint Genome Institute"/>
            <person name="Kuo A."/>
            <person name="Kohler A."/>
            <person name="Costa M.D."/>
            <person name="Nagy L.G."/>
            <person name="Floudas D."/>
            <person name="Copeland A."/>
            <person name="Barry K.W."/>
            <person name="Cichocki N."/>
            <person name="Veneault-Fourrey C."/>
            <person name="LaButti K."/>
            <person name="Lindquist E.A."/>
            <person name="Lipzen A."/>
            <person name="Lundell T."/>
            <person name="Morin E."/>
            <person name="Murat C."/>
            <person name="Sun H."/>
            <person name="Tunlid A."/>
            <person name="Henrissat B."/>
            <person name="Grigoriev I.V."/>
            <person name="Hibbett D.S."/>
            <person name="Martin F."/>
            <person name="Nordberg H.P."/>
            <person name="Cantor M.N."/>
            <person name="Hua S.X."/>
        </authorList>
    </citation>
    <scope>NUCLEOTIDE SEQUENCE [LARGE SCALE GENOMIC DNA]</scope>
    <source>
        <strain evidence="2 3">Marx 270</strain>
    </source>
</reference>
<keyword evidence="3" id="KW-1185">Reference proteome</keyword>
<evidence type="ECO:0000313" key="2">
    <source>
        <dbReference type="EMBL" id="KIO11173.1"/>
    </source>
</evidence>
<dbReference type="Proteomes" id="UP000054217">
    <property type="component" value="Unassembled WGS sequence"/>
</dbReference>
<organism evidence="2 3">
    <name type="scientific">Pisolithus tinctorius Marx 270</name>
    <dbReference type="NCBI Taxonomy" id="870435"/>
    <lineage>
        <taxon>Eukaryota</taxon>
        <taxon>Fungi</taxon>
        <taxon>Dikarya</taxon>
        <taxon>Basidiomycota</taxon>
        <taxon>Agaricomycotina</taxon>
        <taxon>Agaricomycetes</taxon>
        <taxon>Agaricomycetidae</taxon>
        <taxon>Boletales</taxon>
        <taxon>Sclerodermatineae</taxon>
        <taxon>Pisolithaceae</taxon>
        <taxon>Pisolithus</taxon>
    </lineage>
</organism>
<evidence type="ECO:0000313" key="3">
    <source>
        <dbReference type="Proteomes" id="UP000054217"/>
    </source>
</evidence>
<gene>
    <name evidence="2" type="ORF">M404DRAFT_835449</name>
</gene>
<sequence>MKLRTLQDLRDFHDLRGPPLQSALHPHLHFYIHSLPLNAPLTIPLSRCYAIGSGRCLRQRRPSRNGHTYTLSLDNLRSQDLNATKRNFTSHGPDPLVLNSETSKLSN</sequence>
<accession>A0A0C3JPP7</accession>
<reference evidence="3" key="2">
    <citation type="submission" date="2015-01" db="EMBL/GenBank/DDBJ databases">
        <title>Evolutionary Origins and Diversification of the Mycorrhizal Mutualists.</title>
        <authorList>
            <consortium name="DOE Joint Genome Institute"/>
            <consortium name="Mycorrhizal Genomics Consortium"/>
            <person name="Kohler A."/>
            <person name="Kuo A."/>
            <person name="Nagy L.G."/>
            <person name="Floudas D."/>
            <person name="Copeland A."/>
            <person name="Barry K.W."/>
            <person name="Cichocki N."/>
            <person name="Veneault-Fourrey C."/>
            <person name="LaButti K."/>
            <person name="Lindquist E.A."/>
            <person name="Lipzen A."/>
            <person name="Lundell T."/>
            <person name="Morin E."/>
            <person name="Murat C."/>
            <person name="Riley R."/>
            <person name="Ohm R."/>
            <person name="Sun H."/>
            <person name="Tunlid A."/>
            <person name="Henrissat B."/>
            <person name="Grigoriev I.V."/>
            <person name="Hibbett D.S."/>
            <person name="Martin F."/>
        </authorList>
    </citation>
    <scope>NUCLEOTIDE SEQUENCE [LARGE SCALE GENOMIC DNA]</scope>
    <source>
        <strain evidence="3">Marx 270</strain>
    </source>
</reference>
<dbReference type="InParanoid" id="A0A0C3JPP7"/>